<feature type="domain" description="Flavin reductase like" evidence="2">
    <location>
        <begin position="24"/>
        <end position="165"/>
    </location>
</feature>
<dbReference type="SUPFAM" id="SSF50475">
    <property type="entry name" value="FMN-binding split barrel"/>
    <property type="match status" value="1"/>
</dbReference>
<dbReference type="PANTHER" id="PTHR30466">
    <property type="entry name" value="FLAVIN REDUCTASE"/>
    <property type="match status" value="1"/>
</dbReference>
<dbReference type="InterPro" id="IPR012349">
    <property type="entry name" value="Split_barrel_FMN-bd"/>
</dbReference>
<dbReference type="OrthoDB" id="9792858at2"/>
<dbReference type="InterPro" id="IPR002563">
    <property type="entry name" value="Flavin_Rdtase-like_dom"/>
</dbReference>
<gene>
    <name evidence="3" type="ORF">E4O92_08255</name>
</gene>
<keyword evidence="4" id="KW-1185">Reference proteome</keyword>
<dbReference type="AlphaFoldDB" id="A0A4Y9T0W2"/>
<protein>
    <submittedName>
        <fullName evidence="3">Flavin reductase</fullName>
    </submittedName>
</protein>
<evidence type="ECO:0000256" key="1">
    <source>
        <dbReference type="ARBA" id="ARBA00023002"/>
    </source>
</evidence>
<evidence type="ECO:0000259" key="2">
    <source>
        <dbReference type="SMART" id="SM00903"/>
    </source>
</evidence>
<keyword evidence="1" id="KW-0560">Oxidoreductase</keyword>
<comment type="caution">
    <text evidence="3">The sequence shown here is derived from an EMBL/GenBank/DDBJ whole genome shotgun (WGS) entry which is preliminary data.</text>
</comment>
<sequence length="171" mass="18382">MTESAARGASEPVPFTSRQFRDAMGQFATGVVVISTELDGEIHAMTANAFMSGSLEPPLVLVSVAKTARMHDRLEKAGRFGISVLTKPQLQVSNHFSGRPSADFQPTFSRICDMPVIDGAAVQLAAKLHHAYACGDHTLYVGLVQELQRPGEAEPLLYHAGRYAALESGNN</sequence>
<dbReference type="SMART" id="SM00903">
    <property type="entry name" value="Flavin_Reduct"/>
    <property type="match status" value="1"/>
</dbReference>
<reference evidence="3 4" key="1">
    <citation type="submission" date="2019-03" db="EMBL/GenBank/DDBJ databases">
        <title>Draft genome of Massilia hortus sp. nov., a novel bacterial species of the Oxalobacteraceae family.</title>
        <authorList>
            <person name="Peta V."/>
            <person name="Raths R."/>
            <person name="Bucking H."/>
        </authorList>
    </citation>
    <scope>NUCLEOTIDE SEQUENCE [LARGE SCALE GENOMIC DNA]</scope>
    <source>
        <strain evidence="3 4">ONC3</strain>
    </source>
</reference>
<evidence type="ECO:0000313" key="3">
    <source>
        <dbReference type="EMBL" id="TFW33014.1"/>
    </source>
</evidence>
<dbReference type="GO" id="GO:0042602">
    <property type="term" value="F:riboflavin reductase (NADPH) activity"/>
    <property type="evidence" value="ECO:0007669"/>
    <property type="project" value="TreeGrafter"/>
</dbReference>
<dbReference type="EMBL" id="SPUM01000047">
    <property type="protein sequence ID" value="TFW33014.1"/>
    <property type="molecule type" value="Genomic_DNA"/>
</dbReference>
<dbReference type="GO" id="GO:0010181">
    <property type="term" value="F:FMN binding"/>
    <property type="evidence" value="ECO:0007669"/>
    <property type="project" value="InterPro"/>
</dbReference>
<dbReference type="InterPro" id="IPR050268">
    <property type="entry name" value="NADH-dep_flavin_reductase"/>
</dbReference>
<evidence type="ECO:0000313" key="4">
    <source>
        <dbReference type="Proteomes" id="UP000297258"/>
    </source>
</evidence>
<dbReference type="Gene3D" id="2.30.110.10">
    <property type="entry name" value="Electron Transport, Fmn-binding Protein, Chain A"/>
    <property type="match status" value="1"/>
</dbReference>
<dbReference type="Pfam" id="PF01613">
    <property type="entry name" value="Flavin_Reduct"/>
    <property type="match status" value="1"/>
</dbReference>
<accession>A0A4Y9T0W2</accession>
<organism evidence="3 4">
    <name type="scientific">Massilia horti</name>
    <dbReference type="NCBI Taxonomy" id="2562153"/>
    <lineage>
        <taxon>Bacteria</taxon>
        <taxon>Pseudomonadati</taxon>
        <taxon>Pseudomonadota</taxon>
        <taxon>Betaproteobacteria</taxon>
        <taxon>Burkholderiales</taxon>
        <taxon>Oxalobacteraceae</taxon>
        <taxon>Telluria group</taxon>
        <taxon>Massilia</taxon>
    </lineage>
</organism>
<dbReference type="PANTHER" id="PTHR30466:SF1">
    <property type="entry name" value="FMN REDUCTASE (NADH) RUTF"/>
    <property type="match status" value="1"/>
</dbReference>
<dbReference type="GO" id="GO:0006208">
    <property type="term" value="P:pyrimidine nucleobase catabolic process"/>
    <property type="evidence" value="ECO:0007669"/>
    <property type="project" value="TreeGrafter"/>
</dbReference>
<dbReference type="Proteomes" id="UP000297258">
    <property type="component" value="Unassembled WGS sequence"/>
</dbReference>
<proteinExistence type="predicted"/>
<name>A0A4Y9T0W2_9BURK</name>